<dbReference type="Pfam" id="PF21993">
    <property type="entry name" value="TetR_C_13_2"/>
    <property type="match status" value="1"/>
</dbReference>
<feature type="domain" description="HTH tetR-type" evidence="5">
    <location>
        <begin position="10"/>
        <end position="70"/>
    </location>
</feature>
<dbReference type="PRINTS" id="PR00455">
    <property type="entry name" value="HTHTETR"/>
</dbReference>
<reference evidence="6" key="1">
    <citation type="submission" date="2021-03" db="EMBL/GenBank/DDBJ databases">
        <title>Acanthopleuribacteraceae sp. M133.</title>
        <authorList>
            <person name="Wang G."/>
        </authorList>
    </citation>
    <scope>NUCLEOTIDE SEQUENCE</scope>
    <source>
        <strain evidence="6">M133</strain>
    </source>
</reference>
<evidence type="ECO:0000313" key="7">
    <source>
        <dbReference type="Proteomes" id="UP000663929"/>
    </source>
</evidence>
<dbReference type="InterPro" id="IPR001647">
    <property type="entry name" value="HTH_TetR"/>
</dbReference>
<feature type="DNA-binding region" description="H-T-H motif" evidence="4">
    <location>
        <begin position="33"/>
        <end position="52"/>
    </location>
</feature>
<dbReference type="EMBL" id="CP071793">
    <property type="protein sequence ID" value="QTD53462.1"/>
    <property type="molecule type" value="Genomic_DNA"/>
</dbReference>
<gene>
    <name evidence="6" type="ORF">J3U87_13490</name>
</gene>
<organism evidence="6 7">
    <name type="scientific">Sulfidibacter corallicola</name>
    <dbReference type="NCBI Taxonomy" id="2818388"/>
    <lineage>
        <taxon>Bacteria</taxon>
        <taxon>Pseudomonadati</taxon>
        <taxon>Acidobacteriota</taxon>
        <taxon>Holophagae</taxon>
        <taxon>Acanthopleuribacterales</taxon>
        <taxon>Acanthopleuribacteraceae</taxon>
        <taxon>Sulfidibacter</taxon>
    </lineage>
</organism>
<dbReference type="InterPro" id="IPR054156">
    <property type="entry name" value="YxaF_TetR_C"/>
</dbReference>
<sequence length="209" mass="23376">MERATRTKGHNTRSRILETAARLIHRRGVHATSVDQVLTESGTGKSQFYYHFKTKEALVHAVLEYQVELVMEAQREQLAGLDRWSTIEAWFGGMIEAKRGDDAYLLGCPVGTLAAEMTHHDADLRAKLDDIFTMWRQCLAAGLRRMQERGELKAEADPEALAEFAIAAKQGAFLVTKTRRDISVLVTVLGQVLRHLKSFAVAPEAAESR</sequence>
<dbReference type="PANTHER" id="PTHR47506">
    <property type="entry name" value="TRANSCRIPTIONAL REGULATORY PROTEIN"/>
    <property type="match status" value="1"/>
</dbReference>
<evidence type="ECO:0000313" key="6">
    <source>
        <dbReference type="EMBL" id="QTD53462.1"/>
    </source>
</evidence>
<dbReference type="InterPro" id="IPR036271">
    <property type="entry name" value="Tet_transcr_reg_TetR-rel_C_sf"/>
</dbReference>
<name>A0A8A4TWW8_SULCO</name>
<evidence type="ECO:0000256" key="3">
    <source>
        <dbReference type="ARBA" id="ARBA00023163"/>
    </source>
</evidence>
<dbReference type="PROSITE" id="PS50977">
    <property type="entry name" value="HTH_TETR_2"/>
    <property type="match status" value="1"/>
</dbReference>
<dbReference type="Gene3D" id="1.10.357.10">
    <property type="entry name" value="Tetracycline Repressor, domain 2"/>
    <property type="match status" value="1"/>
</dbReference>
<dbReference type="AlphaFoldDB" id="A0A8A4TWW8"/>
<keyword evidence="1" id="KW-0805">Transcription regulation</keyword>
<dbReference type="Pfam" id="PF00440">
    <property type="entry name" value="TetR_N"/>
    <property type="match status" value="1"/>
</dbReference>
<keyword evidence="2 4" id="KW-0238">DNA-binding</keyword>
<dbReference type="Proteomes" id="UP000663929">
    <property type="component" value="Chromosome"/>
</dbReference>
<proteinExistence type="predicted"/>
<dbReference type="InterPro" id="IPR009057">
    <property type="entry name" value="Homeodomain-like_sf"/>
</dbReference>
<keyword evidence="7" id="KW-1185">Reference proteome</keyword>
<dbReference type="SUPFAM" id="SSF48498">
    <property type="entry name" value="Tetracyclin repressor-like, C-terminal domain"/>
    <property type="match status" value="1"/>
</dbReference>
<accession>A0A8A4TWW8</accession>
<evidence type="ECO:0000256" key="4">
    <source>
        <dbReference type="PROSITE-ProRule" id="PRU00335"/>
    </source>
</evidence>
<evidence type="ECO:0000256" key="1">
    <source>
        <dbReference type="ARBA" id="ARBA00023015"/>
    </source>
</evidence>
<dbReference type="KEGG" id="scor:J3U87_13490"/>
<keyword evidence="3" id="KW-0804">Transcription</keyword>
<protein>
    <submittedName>
        <fullName evidence="6">TetR/AcrR family transcriptional regulator</fullName>
    </submittedName>
</protein>
<dbReference type="SUPFAM" id="SSF46689">
    <property type="entry name" value="Homeodomain-like"/>
    <property type="match status" value="1"/>
</dbReference>
<evidence type="ECO:0000256" key="2">
    <source>
        <dbReference type="ARBA" id="ARBA00023125"/>
    </source>
</evidence>
<dbReference type="RefSeq" id="WP_237383564.1">
    <property type="nucleotide sequence ID" value="NZ_CP071793.1"/>
</dbReference>
<evidence type="ECO:0000259" key="5">
    <source>
        <dbReference type="PROSITE" id="PS50977"/>
    </source>
</evidence>
<dbReference type="GO" id="GO:0003677">
    <property type="term" value="F:DNA binding"/>
    <property type="evidence" value="ECO:0007669"/>
    <property type="project" value="UniProtKB-UniRule"/>
</dbReference>
<dbReference type="PANTHER" id="PTHR47506:SF1">
    <property type="entry name" value="HTH-TYPE TRANSCRIPTIONAL REGULATOR YJDC"/>
    <property type="match status" value="1"/>
</dbReference>